<protein>
    <recommendedName>
        <fullName evidence="6">UDP-glucose 4-epimerase</fullName>
        <ecNumber evidence="5">5.1.3.2</ecNumber>
    </recommendedName>
    <alternativeName>
        <fullName evidence="11">Galactowaldenase</fullName>
    </alternativeName>
    <alternativeName>
        <fullName evidence="10">UDP-galactose 4-epimerase</fullName>
    </alternativeName>
</protein>
<evidence type="ECO:0000256" key="5">
    <source>
        <dbReference type="ARBA" id="ARBA00013189"/>
    </source>
</evidence>
<evidence type="ECO:0000256" key="11">
    <source>
        <dbReference type="ARBA" id="ARBA00033067"/>
    </source>
</evidence>
<dbReference type="GO" id="GO:0003978">
    <property type="term" value="F:UDP-glucose 4-epimerase activity"/>
    <property type="evidence" value="ECO:0007669"/>
    <property type="project" value="UniProtKB-EC"/>
</dbReference>
<dbReference type="InterPro" id="IPR001509">
    <property type="entry name" value="Epimerase_deHydtase"/>
</dbReference>
<evidence type="ECO:0000256" key="3">
    <source>
        <dbReference type="ARBA" id="ARBA00004947"/>
    </source>
</evidence>
<evidence type="ECO:0000256" key="8">
    <source>
        <dbReference type="ARBA" id="ARBA00023144"/>
    </source>
</evidence>
<name>A0A7W9JGR7_9MICC</name>
<keyword evidence="8" id="KW-0299">Galactose metabolism</keyword>
<evidence type="ECO:0000256" key="1">
    <source>
        <dbReference type="ARBA" id="ARBA00000083"/>
    </source>
</evidence>
<dbReference type="GO" id="GO:0006012">
    <property type="term" value="P:galactose metabolic process"/>
    <property type="evidence" value="ECO:0007669"/>
    <property type="project" value="UniProtKB-UniPathway"/>
</dbReference>
<comment type="pathway">
    <text evidence="3">Carbohydrate metabolism; galactose metabolism.</text>
</comment>
<evidence type="ECO:0000256" key="6">
    <source>
        <dbReference type="ARBA" id="ARBA00018569"/>
    </source>
</evidence>
<evidence type="ECO:0000313" key="13">
    <source>
        <dbReference type="EMBL" id="MBB5847623.1"/>
    </source>
</evidence>
<sequence>MRVLVTGGAGYLGSHTVVVLLEAGHDVLVLDSLVAGSTAPLERAAELAGVALGGRRLDLVVADIRCPADYRAALEAFAPEAMVHFAGLKSPAESLSRPADYYDVNVGGTAAVAAAALAAGARTVLFSSSATVYGDRAPVPVDETAPTDPVSPYGRSKLMAEHVLRDVCATTDGVGLAMLRYFNPVGAHPSGRLGEDPRGVPANLMPFVARVATGAYPELQVFGADFPTRDGSAVRDFIHVMDLAEAHLAALAWLAARRGDGAEPTTRVWNIGRGEGVTVFEMVRAFEEVTGARIPCRVTARRAGDIAESCAAVDAVEAEVGWRARRDVTAMVRDLWAWQRAHPHGFGTGAA</sequence>
<dbReference type="Pfam" id="PF01370">
    <property type="entry name" value="Epimerase"/>
    <property type="match status" value="1"/>
</dbReference>
<reference evidence="13 14" key="1">
    <citation type="submission" date="2020-08" db="EMBL/GenBank/DDBJ databases">
        <title>Sequencing the genomes of 1000 actinobacteria strains.</title>
        <authorList>
            <person name="Klenk H.-P."/>
        </authorList>
    </citation>
    <scope>NUCLEOTIDE SEQUENCE [LARGE SCALE GENOMIC DNA]</scope>
    <source>
        <strain evidence="13 14">DSM 17945</strain>
    </source>
</reference>
<accession>A0A7W9JGR7</accession>
<keyword evidence="14" id="KW-1185">Reference proteome</keyword>
<evidence type="ECO:0000256" key="4">
    <source>
        <dbReference type="ARBA" id="ARBA00007637"/>
    </source>
</evidence>
<dbReference type="InterPro" id="IPR036291">
    <property type="entry name" value="NAD(P)-bd_dom_sf"/>
</dbReference>
<evidence type="ECO:0000256" key="10">
    <source>
        <dbReference type="ARBA" id="ARBA00031367"/>
    </source>
</evidence>
<comment type="cofactor">
    <cofactor evidence="2">
        <name>NAD(+)</name>
        <dbReference type="ChEBI" id="CHEBI:57540"/>
    </cofactor>
</comment>
<organism evidence="13 14">
    <name type="scientific">Micrococcus endophyticus</name>
    <dbReference type="NCBI Taxonomy" id="455343"/>
    <lineage>
        <taxon>Bacteria</taxon>
        <taxon>Bacillati</taxon>
        <taxon>Actinomycetota</taxon>
        <taxon>Actinomycetes</taxon>
        <taxon>Micrococcales</taxon>
        <taxon>Micrococcaceae</taxon>
        <taxon>Micrococcus</taxon>
    </lineage>
</organism>
<comment type="catalytic activity">
    <reaction evidence="1">
        <text>UDP-alpha-D-glucose = UDP-alpha-D-galactose</text>
        <dbReference type="Rhea" id="RHEA:22168"/>
        <dbReference type="ChEBI" id="CHEBI:58885"/>
        <dbReference type="ChEBI" id="CHEBI:66914"/>
        <dbReference type="EC" id="5.1.3.2"/>
    </reaction>
</comment>
<dbReference type="SUPFAM" id="SSF51735">
    <property type="entry name" value="NAD(P)-binding Rossmann-fold domains"/>
    <property type="match status" value="1"/>
</dbReference>
<keyword evidence="8" id="KW-0119">Carbohydrate metabolism</keyword>
<evidence type="ECO:0000256" key="9">
    <source>
        <dbReference type="ARBA" id="ARBA00023235"/>
    </source>
</evidence>
<dbReference type="NCBIfam" id="TIGR01179">
    <property type="entry name" value="galE"/>
    <property type="match status" value="1"/>
</dbReference>
<dbReference type="EC" id="5.1.3.2" evidence="5"/>
<evidence type="ECO:0000256" key="7">
    <source>
        <dbReference type="ARBA" id="ARBA00023027"/>
    </source>
</evidence>
<dbReference type="Gene3D" id="3.90.25.10">
    <property type="entry name" value="UDP-galactose 4-epimerase, domain 1"/>
    <property type="match status" value="1"/>
</dbReference>
<dbReference type="PANTHER" id="PTHR43725:SF47">
    <property type="entry name" value="UDP-GLUCOSE 4-EPIMERASE"/>
    <property type="match status" value="1"/>
</dbReference>
<feature type="domain" description="NAD-dependent epimerase/dehydratase" evidence="12">
    <location>
        <begin position="3"/>
        <end position="257"/>
    </location>
</feature>
<keyword evidence="7" id="KW-0520">NAD</keyword>
<comment type="similarity">
    <text evidence="4">Belongs to the NAD(P)-dependent epimerase/dehydratase family.</text>
</comment>
<comment type="caution">
    <text evidence="13">The sequence shown here is derived from an EMBL/GenBank/DDBJ whole genome shotgun (WGS) entry which is preliminary data.</text>
</comment>
<proteinExistence type="inferred from homology"/>
<dbReference type="RefSeq" id="WP_184169903.1">
    <property type="nucleotide sequence ID" value="NZ_BAABAG010000002.1"/>
</dbReference>
<keyword evidence="9 13" id="KW-0413">Isomerase</keyword>
<evidence type="ECO:0000259" key="12">
    <source>
        <dbReference type="Pfam" id="PF01370"/>
    </source>
</evidence>
<dbReference type="GO" id="GO:0005829">
    <property type="term" value="C:cytosol"/>
    <property type="evidence" value="ECO:0007669"/>
    <property type="project" value="TreeGrafter"/>
</dbReference>
<dbReference type="EMBL" id="JACHMW010000001">
    <property type="protein sequence ID" value="MBB5847623.1"/>
    <property type="molecule type" value="Genomic_DNA"/>
</dbReference>
<gene>
    <name evidence="13" type="ORF">HDA33_000187</name>
</gene>
<dbReference type="AlphaFoldDB" id="A0A7W9JGR7"/>
<dbReference type="Gene3D" id="3.40.50.720">
    <property type="entry name" value="NAD(P)-binding Rossmann-like Domain"/>
    <property type="match status" value="1"/>
</dbReference>
<evidence type="ECO:0000256" key="2">
    <source>
        <dbReference type="ARBA" id="ARBA00001911"/>
    </source>
</evidence>
<dbReference type="InterPro" id="IPR005886">
    <property type="entry name" value="UDP_G4E"/>
</dbReference>
<dbReference type="UniPathway" id="UPA00214"/>
<evidence type="ECO:0000313" key="14">
    <source>
        <dbReference type="Proteomes" id="UP000567246"/>
    </source>
</evidence>
<dbReference type="PANTHER" id="PTHR43725">
    <property type="entry name" value="UDP-GLUCOSE 4-EPIMERASE"/>
    <property type="match status" value="1"/>
</dbReference>
<dbReference type="Proteomes" id="UP000567246">
    <property type="component" value="Unassembled WGS sequence"/>
</dbReference>